<dbReference type="Proteomes" id="UP000683139">
    <property type="component" value="Unassembled WGS sequence"/>
</dbReference>
<keyword evidence="4 7" id="KW-0812">Transmembrane</keyword>
<dbReference type="SUPFAM" id="SSF161098">
    <property type="entry name" value="MetI-like"/>
    <property type="match status" value="1"/>
</dbReference>
<feature type="transmembrane region" description="Helical" evidence="7">
    <location>
        <begin position="172"/>
        <end position="191"/>
    </location>
</feature>
<dbReference type="InterPro" id="IPR045621">
    <property type="entry name" value="BPD_transp_1_N"/>
</dbReference>
<dbReference type="PROSITE" id="PS50928">
    <property type="entry name" value="ABC_TM1"/>
    <property type="match status" value="1"/>
</dbReference>
<dbReference type="RefSeq" id="WP_213514234.1">
    <property type="nucleotide sequence ID" value="NZ_BOSE01000002.1"/>
</dbReference>
<dbReference type="InterPro" id="IPR000515">
    <property type="entry name" value="MetI-like"/>
</dbReference>
<keyword evidence="3" id="KW-1003">Cell membrane</keyword>
<dbReference type="Gene3D" id="1.10.3720.10">
    <property type="entry name" value="MetI-like"/>
    <property type="match status" value="1"/>
</dbReference>
<dbReference type="GO" id="GO:0005886">
    <property type="term" value="C:plasma membrane"/>
    <property type="evidence" value="ECO:0007669"/>
    <property type="project" value="UniProtKB-SubCell"/>
</dbReference>
<keyword evidence="5 7" id="KW-1133">Transmembrane helix</keyword>
<evidence type="ECO:0000256" key="2">
    <source>
        <dbReference type="ARBA" id="ARBA00022448"/>
    </source>
</evidence>
<feature type="transmembrane region" description="Helical" evidence="7">
    <location>
        <begin position="227"/>
        <end position="252"/>
    </location>
</feature>
<feature type="transmembrane region" description="Helical" evidence="7">
    <location>
        <begin position="142"/>
        <end position="160"/>
    </location>
</feature>
<keyword evidence="6 7" id="KW-0472">Membrane</keyword>
<dbReference type="AlphaFoldDB" id="A0A920CWJ2"/>
<organism evidence="9 10">
    <name type="scientific">Paenibacillus montaniterrae</name>
    <dbReference type="NCBI Taxonomy" id="429341"/>
    <lineage>
        <taxon>Bacteria</taxon>
        <taxon>Bacillati</taxon>
        <taxon>Bacillota</taxon>
        <taxon>Bacilli</taxon>
        <taxon>Bacillales</taxon>
        <taxon>Paenibacillaceae</taxon>
        <taxon>Paenibacillus</taxon>
    </lineage>
</organism>
<dbReference type="PANTHER" id="PTHR43163">
    <property type="entry name" value="DIPEPTIDE TRANSPORT SYSTEM PERMEASE PROTEIN DPPB-RELATED"/>
    <property type="match status" value="1"/>
</dbReference>
<dbReference type="Pfam" id="PF00528">
    <property type="entry name" value="BPD_transp_1"/>
    <property type="match status" value="1"/>
</dbReference>
<evidence type="ECO:0000256" key="1">
    <source>
        <dbReference type="ARBA" id="ARBA00004651"/>
    </source>
</evidence>
<protein>
    <submittedName>
        <fullName evidence="9">Glutathione ABC transporter permease</fullName>
    </submittedName>
</protein>
<evidence type="ECO:0000256" key="5">
    <source>
        <dbReference type="ARBA" id="ARBA00022989"/>
    </source>
</evidence>
<keyword evidence="10" id="KW-1185">Reference proteome</keyword>
<name>A0A920CWJ2_9BACL</name>
<evidence type="ECO:0000256" key="6">
    <source>
        <dbReference type="ARBA" id="ARBA00023136"/>
    </source>
</evidence>
<keyword evidence="2 7" id="KW-0813">Transport</keyword>
<dbReference type="InterPro" id="IPR035906">
    <property type="entry name" value="MetI-like_sf"/>
</dbReference>
<proteinExistence type="inferred from homology"/>
<evidence type="ECO:0000256" key="3">
    <source>
        <dbReference type="ARBA" id="ARBA00022475"/>
    </source>
</evidence>
<feature type="transmembrane region" description="Helical" evidence="7">
    <location>
        <begin position="272"/>
        <end position="295"/>
    </location>
</feature>
<feature type="domain" description="ABC transmembrane type-1" evidence="8">
    <location>
        <begin position="94"/>
        <end position="291"/>
    </location>
</feature>
<feature type="transmembrane region" description="Helical" evidence="7">
    <location>
        <begin position="100"/>
        <end position="121"/>
    </location>
</feature>
<comment type="similarity">
    <text evidence="7">Belongs to the binding-protein-dependent transport system permease family.</text>
</comment>
<dbReference type="EMBL" id="BOSE01000002">
    <property type="protein sequence ID" value="GIP15981.1"/>
    <property type="molecule type" value="Genomic_DNA"/>
</dbReference>
<evidence type="ECO:0000313" key="9">
    <source>
        <dbReference type="EMBL" id="GIP15981.1"/>
    </source>
</evidence>
<evidence type="ECO:0000256" key="4">
    <source>
        <dbReference type="ARBA" id="ARBA00022692"/>
    </source>
</evidence>
<gene>
    <name evidence="9" type="ORF">J40TS1_16230</name>
</gene>
<reference evidence="9" key="1">
    <citation type="submission" date="2021-03" db="EMBL/GenBank/DDBJ databases">
        <title>Antimicrobial resistance genes in bacteria isolated from Japanese honey, and their potential for conferring macrolide and lincosamide resistance in the American foulbrood pathogen Paenibacillus larvae.</title>
        <authorList>
            <person name="Okamoto M."/>
            <person name="Kumagai M."/>
            <person name="Kanamori H."/>
            <person name="Takamatsu D."/>
        </authorList>
    </citation>
    <scope>NUCLEOTIDE SEQUENCE</scope>
    <source>
        <strain evidence="9">J40TS1</strain>
    </source>
</reference>
<dbReference type="Pfam" id="PF19300">
    <property type="entry name" value="BPD_transp_1_N"/>
    <property type="match status" value="1"/>
</dbReference>
<dbReference type="CDD" id="cd06261">
    <property type="entry name" value="TM_PBP2"/>
    <property type="match status" value="1"/>
</dbReference>
<accession>A0A920CWJ2</accession>
<comment type="caution">
    <text evidence="9">The sequence shown here is derived from an EMBL/GenBank/DDBJ whole genome shotgun (WGS) entry which is preliminary data.</text>
</comment>
<dbReference type="PANTHER" id="PTHR43163:SF6">
    <property type="entry name" value="DIPEPTIDE TRANSPORT SYSTEM PERMEASE PROTEIN DPPB-RELATED"/>
    <property type="match status" value="1"/>
</dbReference>
<evidence type="ECO:0000256" key="7">
    <source>
        <dbReference type="RuleBase" id="RU363032"/>
    </source>
</evidence>
<comment type="subcellular location">
    <subcellularLocation>
        <location evidence="1 7">Cell membrane</location>
        <topology evidence="1 7">Multi-pass membrane protein</topology>
    </subcellularLocation>
</comment>
<dbReference type="GO" id="GO:0055085">
    <property type="term" value="P:transmembrane transport"/>
    <property type="evidence" value="ECO:0007669"/>
    <property type="project" value="InterPro"/>
</dbReference>
<evidence type="ECO:0000313" key="10">
    <source>
        <dbReference type="Proteomes" id="UP000683139"/>
    </source>
</evidence>
<evidence type="ECO:0000259" key="8">
    <source>
        <dbReference type="PROSITE" id="PS50928"/>
    </source>
</evidence>
<sequence length="305" mass="33609">MGQYLVRMLLQVVPVMFLISIIVFVLVHVTGDPVNLMLPETATEEDREILRAALGLDQPLYQQYFVYIKNVLQGDFGNSFHYGEPALPLVLERLPATFELAAVAMLIGIVIAVPCGMISAVKRNTVLDVIISFLSVIGKAMPNFWMGIMLILLFSVSLGLFPVSGRGGVEHIVLPAFTIGIGLAAQMTRLIRSNMLEILSQDYIRTARSKGLREVLVVGRHAFRNGLIPVVTIMSLQFTSLIGGTLVTETVFAWPGLGQLLVTSVNMRDMAVVQAAVFIIALVVIVCNMLTDVVYRYLDPRIKYN</sequence>
<feature type="transmembrane region" description="Helical" evidence="7">
    <location>
        <begin position="12"/>
        <end position="31"/>
    </location>
</feature>